<dbReference type="InterPro" id="IPR036188">
    <property type="entry name" value="FAD/NAD-bd_sf"/>
</dbReference>
<evidence type="ECO:0000259" key="5">
    <source>
        <dbReference type="Pfam" id="PF07992"/>
    </source>
</evidence>
<dbReference type="Proteomes" id="UP000287756">
    <property type="component" value="Chromosome"/>
</dbReference>
<evidence type="ECO:0000256" key="1">
    <source>
        <dbReference type="ARBA" id="ARBA00001974"/>
    </source>
</evidence>
<comment type="cofactor">
    <cofactor evidence="1">
        <name>FAD</name>
        <dbReference type="ChEBI" id="CHEBI:57692"/>
    </cofactor>
</comment>
<comment type="subunit">
    <text evidence="2">Homodimer.</text>
</comment>
<dbReference type="SUPFAM" id="SSF51905">
    <property type="entry name" value="FAD/NAD(P)-binding domain"/>
    <property type="match status" value="1"/>
</dbReference>
<dbReference type="PRINTS" id="PR00368">
    <property type="entry name" value="FADPNR"/>
</dbReference>
<feature type="domain" description="FAD/NAD(P)-binding" evidence="5">
    <location>
        <begin position="4"/>
        <end position="282"/>
    </location>
</feature>
<evidence type="ECO:0008006" key="9">
    <source>
        <dbReference type="Google" id="ProtNLM"/>
    </source>
</evidence>
<dbReference type="RefSeq" id="WP_128523202.1">
    <property type="nucleotide sequence ID" value="NZ_CP026118.1"/>
</dbReference>
<dbReference type="Gene3D" id="3.50.50.60">
    <property type="entry name" value="FAD/NAD(P)-binding domain"/>
    <property type="match status" value="2"/>
</dbReference>
<dbReference type="PANTHER" id="PTHR48105">
    <property type="entry name" value="THIOREDOXIN REDUCTASE 1-RELATED-RELATED"/>
    <property type="match status" value="1"/>
</dbReference>
<dbReference type="PRINTS" id="PR00469">
    <property type="entry name" value="PNDRDTASEII"/>
</dbReference>
<evidence type="ECO:0000313" key="8">
    <source>
        <dbReference type="Proteomes" id="UP000287756"/>
    </source>
</evidence>
<accession>A0A410M9N5</accession>
<dbReference type="SUPFAM" id="SSF53335">
    <property type="entry name" value="S-adenosyl-L-methionine-dependent methyltransferases"/>
    <property type="match status" value="1"/>
</dbReference>
<evidence type="ECO:0000256" key="2">
    <source>
        <dbReference type="ARBA" id="ARBA00011738"/>
    </source>
</evidence>
<dbReference type="EMBL" id="CP026118">
    <property type="protein sequence ID" value="QAS51435.1"/>
    <property type="molecule type" value="Genomic_DNA"/>
</dbReference>
<dbReference type="InterPro" id="IPR025714">
    <property type="entry name" value="Methyltranfer_dom"/>
</dbReference>
<dbReference type="KEGG" id="hli:HLI_03965"/>
<dbReference type="InterPro" id="IPR023753">
    <property type="entry name" value="FAD/NAD-binding_dom"/>
</dbReference>
<evidence type="ECO:0000256" key="3">
    <source>
        <dbReference type="ARBA" id="ARBA00022630"/>
    </source>
</evidence>
<dbReference type="GO" id="GO:0016491">
    <property type="term" value="F:oxidoreductase activity"/>
    <property type="evidence" value="ECO:0007669"/>
    <property type="project" value="UniProtKB-KW"/>
</dbReference>
<protein>
    <recommendedName>
        <fullName evidence="9">NAD(P)/FAD-dependent oxidoreductase</fullName>
    </recommendedName>
</protein>
<proteinExistence type="predicted"/>
<evidence type="ECO:0000256" key="4">
    <source>
        <dbReference type="ARBA" id="ARBA00023002"/>
    </source>
</evidence>
<name>A0A410M9N5_9BACI</name>
<organism evidence="7 8">
    <name type="scientific">Halobacillus litoralis</name>
    <dbReference type="NCBI Taxonomy" id="45668"/>
    <lineage>
        <taxon>Bacteria</taxon>
        <taxon>Bacillati</taxon>
        <taxon>Bacillota</taxon>
        <taxon>Bacilli</taxon>
        <taxon>Bacillales</taxon>
        <taxon>Bacillaceae</taxon>
        <taxon>Halobacillus</taxon>
    </lineage>
</organism>
<dbReference type="Pfam" id="PF13847">
    <property type="entry name" value="Methyltransf_31"/>
    <property type="match status" value="1"/>
</dbReference>
<dbReference type="OrthoDB" id="9806179at2"/>
<dbReference type="Pfam" id="PF07992">
    <property type="entry name" value="Pyr_redox_2"/>
    <property type="match status" value="1"/>
</dbReference>
<dbReference type="Gene3D" id="3.40.50.150">
    <property type="entry name" value="Vaccinia Virus protein VP39"/>
    <property type="match status" value="1"/>
</dbReference>
<gene>
    <name evidence="7" type="ORF">HLI_03965</name>
</gene>
<sequence length="508" mass="56317">MILDCAVIGGGPAGLNASLVLGRSRRTTVLFDDDNPRNSVTTESHGFLTRDGMNPAELRGIGRNELTNYPDVKIEKQRVKNVMKEKRMFTIETDTGEVFRAKKVVLASGLKEKLPNINNLTQFYGTSLFSCPFCDGWELRDLPLVVIAENSRALHMAKLVYNWTSNLVICTNGSFNIPTHEMKTLKEKGMDIYEQKISSLNGENGYLKHITFEDGSSVAREGGFIIPEMEQASHIGEDLGCELTDQGAIKTDDFGRTNVEGVYACGDTSLIAPSQLIIAAAEGSKAAIGVNAAMVEEAFKKTDHEKEKDMNKNCKQDHTGNLRKKVEYLDSDERKEQFSPESLLELLPIKNTDDILDVGAGTGFLTIPAAKKTDGMVYALDIDPKILQIANSKASTENLENVRTIQGEMKDLPLADDSIDIVMASLVLHEIKPLSETLQLIHQVIKENGYFACVELEVEEQPNQNHPRISSIIMEEELNKAGFKVRKKLHPTESIYVLIAQKQNISIE</sequence>
<dbReference type="InterPro" id="IPR029063">
    <property type="entry name" value="SAM-dependent_MTases_sf"/>
</dbReference>
<evidence type="ECO:0000259" key="6">
    <source>
        <dbReference type="Pfam" id="PF13847"/>
    </source>
</evidence>
<evidence type="ECO:0000313" key="7">
    <source>
        <dbReference type="EMBL" id="QAS51435.1"/>
    </source>
</evidence>
<feature type="domain" description="Methyltransferase" evidence="6">
    <location>
        <begin position="351"/>
        <end position="462"/>
    </location>
</feature>
<keyword evidence="4" id="KW-0560">Oxidoreductase</keyword>
<dbReference type="InterPro" id="IPR050097">
    <property type="entry name" value="Ferredoxin-NADP_redctase_2"/>
</dbReference>
<dbReference type="CDD" id="cd02440">
    <property type="entry name" value="AdoMet_MTases"/>
    <property type="match status" value="1"/>
</dbReference>
<reference evidence="7 8" key="1">
    <citation type="submission" date="2018-01" db="EMBL/GenBank/DDBJ databases">
        <title>The whole genome sequencing and assembly of Halobacillus litoralis ERB031 strain.</title>
        <authorList>
            <person name="Lee S.-J."/>
            <person name="Park M.-K."/>
            <person name="Kim J.-Y."/>
            <person name="Lee Y.-J."/>
            <person name="Yi H."/>
            <person name="Bahn Y.-S."/>
            <person name="Kim J.F."/>
            <person name="Lee D.-W."/>
        </authorList>
    </citation>
    <scope>NUCLEOTIDE SEQUENCE [LARGE SCALE GENOMIC DNA]</scope>
    <source>
        <strain evidence="7 8">ERB 031</strain>
    </source>
</reference>
<keyword evidence="3" id="KW-0285">Flavoprotein</keyword>
<dbReference type="AlphaFoldDB" id="A0A410M9N5"/>